<dbReference type="Pfam" id="PF19270">
    <property type="entry name" value="FBO_C"/>
    <property type="match status" value="1"/>
</dbReference>
<evidence type="ECO:0000256" key="7">
    <source>
        <dbReference type="PROSITE-ProRule" id="PRU00339"/>
    </source>
</evidence>
<proteinExistence type="predicted"/>
<dbReference type="InterPro" id="IPR036047">
    <property type="entry name" value="F-box-like_dom_sf"/>
</dbReference>
<dbReference type="GO" id="GO:0031146">
    <property type="term" value="P:SCF-dependent proteasomal ubiquitin-dependent protein catabolic process"/>
    <property type="evidence" value="ECO:0007669"/>
    <property type="project" value="TreeGrafter"/>
</dbReference>
<dbReference type="SUPFAM" id="SSF81383">
    <property type="entry name" value="F-box domain"/>
    <property type="match status" value="1"/>
</dbReference>
<evidence type="ECO:0000313" key="10">
    <source>
        <dbReference type="EMBL" id="CAD7195299.1"/>
    </source>
</evidence>
<protein>
    <recommendedName>
        <fullName evidence="3">F-box only protein 9</fullName>
    </recommendedName>
</protein>
<dbReference type="AlphaFoldDB" id="A0A7R8VEL6"/>
<dbReference type="GO" id="GO:0005737">
    <property type="term" value="C:cytoplasm"/>
    <property type="evidence" value="ECO:0007669"/>
    <property type="project" value="UniProtKB-SubCell"/>
</dbReference>
<comment type="pathway">
    <text evidence="2">Protein modification; protein ubiquitination.</text>
</comment>
<feature type="compositionally biased region" description="Basic and acidic residues" evidence="8">
    <location>
        <begin position="108"/>
        <end position="118"/>
    </location>
</feature>
<keyword evidence="5" id="KW-0833">Ubl conjugation pathway</keyword>
<reference evidence="10" key="1">
    <citation type="submission" date="2020-11" db="EMBL/GenBank/DDBJ databases">
        <authorList>
            <person name="Tran Van P."/>
        </authorList>
    </citation>
    <scope>NUCLEOTIDE SEQUENCE</scope>
</reference>
<feature type="region of interest" description="Disordered" evidence="8">
    <location>
        <begin position="16"/>
        <end position="118"/>
    </location>
</feature>
<dbReference type="CDD" id="cd22089">
    <property type="entry name" value="F-box_FBXO9"/>
    <property type="match status" value="1"/>
</dbReference>
<evidence type="ECO:0000256" key="8">
    <source>
        <dbReference type="SAM" id="MobiDB-lite"/>
    </source>
</evidence>
<dbReference type="EMBL" id="OA564703">
    <property type="protein sequence ID" value="CAD7195299.1"/>
    <property type="molecule type" value="Genomic_DNA"/>
</dbReference>
<feature type="region of interest" description="Disordered" evidence="8">
    <location>
        <begin position="162"/>
        <end position="199"/>
    </location>
</feature>
<keyword evidence="4" id="KW-0963">Cytoplasm</keyword>
<evidence type="ECO:0000256" key="5">
    <source>
        <dbReference type="ARBA" id="ARBA00022786"/>
    </source>
</evidence>
<comment type="subcellular location">
    <subcellularLocation>
        <location evidence="1">Cytoplasm</location>
    </subcellularLocation>
</comment>
<name>A0A7R8VEL6_TIMDO</name>
<sequence>MAAVLKAKKYFGSISNNQYQHASAPTPVSSVVGVGSSDGGTSGVGHDSGGDGVEGEEQEESSSSSHGTSERPKVDDELTIFREQWQRELETALPDQKQRSGTSLWKDASSREDEGSNKENEAKYLFLKGVENEQNGTLYEAIQFYRRAVQLVPDIEFRLYDASKPKPRDRQDTESTEDRSETPAEQDVKAYSDDDDNDDEGEDLLSRLQRFFSRSCSLCVPQYEQTMTHISSLPMEIVLYILRWVVSADLDIRSLELCSGVSRGFYLCSRDSEIWRLACLRVWGANCGGLTNYESWRQMFIDRPRLHFNGCYICKTTYIRHGENSFQDQFYRPWHLVEYYRYLRFFPEGVVLMLTTPDDPMTSLAHLRQRTPRNPAVLTGHYRLHEDRVIMVLKKHGTQGKISGNNRYRARHNRATSSDLEEQNYHLELQINSYRNRLHTQLAWQGYSIFMKLRNGAESTSKFELPTNRYPPFWFSRVKSYTAESENPLQ</sequence>
<accession>A0A7R8VEL6</accession>
<dbReference type="PROSITE" id="PS50005">
    <property type="entry name" value="TPR"/>
    <property type="match status" value="1"/>
</dbReference>
<feature type="domain" description="F-box protein Hrt3/FBXO9 C-terminal" evidence="9">
    <location>
        <begin position="294"/>
        <end position="401"/>
    </location>
</feature>
<gene>
    <name evidence="10" type="ORF">TDIB3V08_LOCUS1694</name>
</gene>
<evidence type="ECO:0000256" key="2">
    <source>
        <dbReference type="ARBA" id="ARBA00004906"/>
    </source>
</evidence>
<dbReference type="FunFam" id="1.20.1280.50:FF:000012">
    <property type="entry name" value="F-box only protein 9"/>
    <property type="match status" value="1"/>
</dbReference>
<evidence type="ECO:0000256" key="4">
    <source>
        <dbReference type="ARBA" id="ARBA00022490"/>
    </source>
</evidence>
<dbReference type="PANTHER" id="PTHR12874">
    <property type="entry name" value="F-BOX ONLY PROTEIN 48-RELATED"/>
    <property type="match status" value="1"/>
</dbReference>
<dbReference type="InterPro" id="IPR019734">
    <property type="entry name" value="TPR_rpt"/>
</dbReference>
<dbReference type="InterPro" id="IPR045464">
    <property type="entry name" value="Hrt3/FBXO9_C"/>
</dbReference>
<feature type="compositionally biased region" description="Basic and acidic residues" evidence="8">
    <location>
        <begin position="68"/>
        <end position="90"/>
    </location>
</feature>
<keyword evidence="6 7" id="KW-0802">TPR repeat</keyword>
<feature type="repeat" description="TPR" evidence="7">
    <location>
        <begin position="122"/>
        <end position="155"/>
    </location>
</feature>
<feature type="compositionally biased region" description="Polar residues" evidence="8">
    <location>
        <begin position="16"/>
        <end position="27"/>
    </location>
</feature>
<organism evidence="10">
    <name type="scientific">Timema douglasi</name>
    <name type="common">Walking stick</name>
    <dbReference type="NCBI Taxonomy" id="61478"/>
    <lineage>
        <taxon>Eukaryota</taxon>
        <taxon>Metazoa</taxon>
        <taxon>Ecdysozoa</taxon>
        <taxon>Arthropoda</taxon>
        <taxon>Hexapoda</taxon>
        <taxon>Insecta</taxon>
        <taxon>Pterygota</taxon>
        <taxon>Neoptera</taxon>
        <taxon>Polyneoptera</taxon>
        <taxon>Phasmatodea</taxon>
        <taxon>Timematodea</taxon>
        <taxon>Timematoidea</taxon>
        <taxon>Timematidae</taxon>
        <taxon>Timema</taxon>
    </lineage>
</organism>
<dbReference type="PANTHER" id="PTHR12874:SF29">
    <property type="entry name" value="F-BOX ONLY PROTEIN 9"/>
    <property type="match status" value="1"/>
</dbReference>
<feature type="compositionally biased region" description="Gly residues" evidence="8">
    <location>
        <begin position="36"/>
        <end position="52"/>
    </location>
</feature>
<dbReference type="Gene3D" id="1.20.1280.50">
    <property type="match status" value="1"/>
</dbReference>
<evidence type="ECO:0000256" key="1">
    <source>
        <dbReference type="ARBA" id="ARBA00004496"/>
    </source>
</evidence>
<dbReference type="GO" id="GO:0019005">
    <property type="term" value="C:SCF ubiquitin ligase complex"/>
    <property type="evidence" value="ECO:0007669"/>
    <property type="project" value="TreeGrafter"/>
</dbReference>
<evidence type="ECO:0000259" key="9">
    <source>
        <dbReference type="Pfam" id="PF19270"/>
    </source>
</evidence>
<evidence type="ECO:0000256" key="6">
    <source>
        <dbReference type="ARBA" id="ARBA00022803"/>
    </source>
</evidence>
<evidence type="ECO:0000256" key="3">
    <source>
        <dbReference type="ARBA" id="ARBA00019775"/>
    </source>
</evidence>
<feature type="compositionally biased region" description="Basic and acidic residues" evidence="8">
    <location>
        <begin position="162"/>
        <end position="192"/>
    </location>
</feature>